<evidence type="ECO:0000256" key="1">
    <source>
        <dbReference type="SAM" id="MobiDB-lite"/>
    </source>
</evidence>
<dbReference type="Pfam" id="PF24072">
    <property type="entry name" value="T7_gp14"/>
    <property type="match status" value="1"/>
</dbReference>
<keyword evidence="3" id="KW-1185">Reference proteome</keyword>
<dbReference type="InterPro" id="IPR038996">
    <property type="entry name" value="Gp14"/>
</dbReference>
<feature type="compositionally biased region" description="Low complexity" evidence="1">
    <location>
        <begin position="179"/>
        <end position="194"/>
    </location>
</feature>
<evidence type="ECO:0000313" key="3">
    <source>
        <dbReference type="Proteomes" id="UP000264027"/>
    </source>
</evidence>
<dbReference type="EMBL" id="MH807811">
    <property type="protein sequence ID" value="AXY81707.1"/>
    <property type="molecule type" value="Genomic_DNA"/>
</dbReference>
<dbReference type="KEGG" id="vg:55002887"/>
<feature type="region of interest" description="Disordered" evidence="1">
    <location>
        <begin position="62"/>
        <end position="89"/>
    </location>
</feature>
<sequence length="204" mass="21848">MIWMFAAAAAQMIQGGLQYAQDAKNQRRQNKADQKYNEAVRTASARQITEINTQRSVSRAQTAQALDAARRQSAGESSARNLQAAATDTMGDSVEQNLQEVQVQLTAAEGNLMQNAELTELSLDSSVMNTVDQARSSIRELSNPLGTDWAATGSLVGQIGTSMVANKLGGKGWFGGNSATQQPAPIRQAAPPTRVNNLSTRLQL</sequence>
<dbReference type="RefSeq" id="YP_009811858.1">
    <property type="nucleotide sequence ID" value="NC_048056.1"/>
</dbReference>
<evidence type="ECO:0008006" key="4">
    <source>
        <dbReference type="Google" id="ProtNLM"/>
    </source>
</evidence>
<organism evidence="2 3">
    <name type="scientific">Pectobacterium phage Gaspode</name>
    <dbReference type="NCBI Taxonomy" id="2320194"/>
    <lineage>
        <taxon>Viruses</taxon>
        <taxon>Duplodnaviria</taxon>
        <taxon>Heunggongvirae</taxon>
        <taxon>Uroviricota</taxon>
        <taxon>Caudoviricetes</taxon>
        <taxon>Autographivirales</taxon>
        <taxon>Autoscriptoviridae</taxon>
        <taxon>Corkvirinae</taxon>
        <taxon>Phimunavirus</taxon>
        <taxon>Phimunavirus gaspode</taxon>
    </lineage>
</organism>
<evidence type="ECO:0000313" key="2">
    <source>
        <dbReference type="EMBL" id="AXY81707.1"/>
    </source>
</evidence>
<reference evidence="2 3" key="1">
    <citation type="submission" date="2018-08" db="EMBL/GenBank/DDBJ databases">
        <title>SRE bacteriophages.</title>
        <authorList>
            <person name="Carstens A.B."/>
            <person name="Djurhuus A.M."/>
            <person name="Kot W."/>
            <person name="Hansen L.H."/>
        </authorList>
    </citation>
    <scope>NUCLEOTIDE SEQUENCE [LARGE SCALE GENOMIC DNA]</scope>
</reference>
<dbReference type="GeneID" id="55002887"/>
<accession>A0A385IGF1</accession>
<dbReference type="Proteomes" id="UP000264027">
    <property type="component" value="Segment"/>
</dbReference>
<proteinExistence type="predicted"/>
<feature type="compositionally biased region" description="Polar residues" evidence="1">
    <location>
        <begin position="195"/>
        <end position="204"/>
    </location>
</feature>
<feature type="region of interest" description="Disordered" evidence="1">
    <location>
        <begin position="175"/>
        <end position="204"/>
    </location>
</feature>
<protein>
    <recommendedName>
        <fullName evidence="4">Internal virion protein A</fullName>
    </recommendedName>
</protein>
<feature type="compositionally biased region" description="Polar residues" evidence="1">
    <location>
        <begin position="74"/>
        <end position="86"/>
    </location>
</feature>
<name>A0A385IGF1_9CAUD</name>